<feature type="domain" description="Acyltransferase MbtK/IucB-like conserved" evidence="2">
    <location>
        <begin position="433"/>
        <end position="479"/>
    </location>
</feature>
<evidence type="ECO:0000256" key="1">
    <source>
        <dbReference type="ARBA" id="ARBA00009893"/>
    </source>
</evidence>
<dbReference type="InterPro" id="IPR019432">
    <property type="entry name" value="Acyltransferase_MbtK/IucB-like"/>
</dbReference>
<reference evidence="3 4" key="1">
    <citation type="submission" date="2017-10" db="EMBL/GenBank/DDBJ databases">
        <title>Development of genomic resources for the powdery mildew, Erysiphe pulchra.</title>
        <authorList>
            <person name="Wadl P.A."/>
            <person name="Mack B.M."/>
            <person name="Moore G."/>
            <person name="Beltz S.B."/>
        </authorList>
    </citation>
    <scope>NUCLEOTIDE SEQUENCE [LARGE SCALE GENOMIC DNA]</scope>
    <source>
        <strain evidence="3">Cflorida</strain>
    </source>
</reference>
<organism evidence="3 4">
    <name type="scientific">Erysiphe pulchra</name>
    <dbReference type="NCBI Taxonomy" id="225359"/>
    <lineage>
        <taxon>Eukaryota</taxon>
        <taxon>Fungi</taxon>
        <taxon>Dikarya</taxon>
        <taxon>Ascomycota</taxon>
        <taxon>Pezizomycotina</taxon>
        <taxon>Leotiomycetes</taxon>
        <taxon>Erysiphales</taxon>
        <taxon>Erysiphaceae</taxon>
        <taxon>Erysiphe</taxon>
    </lineage>
</organism>
<dbReference type="AlphaFoldDB" id="A0A2S4PNH5"/>
<dbReference type="EMBL" id="PEDP01001486">
    <property type="protein sequence ID" value="POS83578.1"/>
    <property type="molecule type" value="Genomic_DNA"/>
</dbReference>
<dbReference type="InterPro" id="IPR016181">
    <property type="entry name" value="Acyl_CoA_acyltransferase"/>
</dbReference>
<evidence type="ECO:0000259" key="2">
    <source>
        <dbReference type="SMART" id="SM01006"/>
    </source>
</evidence>
<protein>
    <recommendedName>
        <fullName evidence="2">Acyltransferase MbtK/IucB-like conserved domain-containing protein</fullName>
    </recommendedName>
</protein>
<dbReference type="PANTHER" id="PTHR31438:SF1">
    <property type="entry name" value="LYSINE N-ACYLTRANSFERASE C17G9.06C-RELATED"/>
    <property type="match status" value="1"/>
</dbReference>
<evidence type="ECO:0000313" key="3">
    <source>
        <dbReference type="EMBL" id="POS83578.1"/>
    </source>
</evidence>
<gene>
    <name evidence="3" type="ORF">EPUL_004276</name>
</gene>
<evidence type="ECO:0000313" key="4">
    <source>
        <dbReference type="Proteomes" id="UP000237438"/>
    </source>
</evidence>
<keyword evidence="4" id="KW-1185">Reference proteome</keyword>
<dbReference type="SUPFAM" id="SSF55729">
    <property type="entry name" value="Acyl-CoA N-acyltransferases (Nat)"/>
    <property type="match status" value="1"/>
</dbReference>
<dbReference type="SMART" id="SM01006">
    <property type="entry name" value="AlcB"/>
    <property type="match status" value="1"/>
</dbReference>
<dbReference type="Pfam" id="PF13523">
    <property type="entry name" value="Acetyltransf_8"/>
    <property type="match status" value="1"/>
</dbReference>
<accession>A0A2S4PNH5</accession>
<proteinExistence type="inferred from homology"/>
<name>A0A2S4PNH5_9PEZI</name>
<dbReference type="Gene3D" id="3.40.630.30">
    <property type="match status" value="1"/>
</dbReference>
<sequence>MERSKLIPREINIFKPTVMNESTALSKSSTSRSNLCLPNGQRLTVRPVFGGFLFKPDELNVHSSAFPAAWTVILQTEDIEQEDDKISDPEQKTDEIPVRKARHAHPYRKPTLQSDSLFISSISNPSSHDFPTQTSSTKQIVMMLWTSLYWYFHQEEPSPYLLSSASKNTPDAGKPRGDWRIFIKPEGILRGRNLIQKLERMGLVISKDSSTGLELPDKTLNSWSSTFTSRRAFWQISDKYFLRYTSNSPSWLLTSTPYASRPNSPVFGEPKTTSPISLDFVDTHSRHSSQGLMSQYSVGPLAYENQYPIYYPPTPLQYTRSYGVQHPMRSKPPGQGETFYTRFIPSVGQFLSFRTASLSEKPVPYKGPTSGPKFVSHHTNSSLPTFSVPPALSPTLPTPSSFQTSHSASPFPSPMPLYLIDDGLPSSSIELISTSRMTDCQLLHKWMNIPRVSNFWGCDGPISNQEDFLQKNLEAQHSFPVIGLWDGKPFGYFEIYWAKEDILGRHVNNGSIGDWDRGIHVLVGEDEFRGKHRVKCWLTALAHWAFTEDYRTNSLVLEPRVDNEKFISYLQETGFLKEGEVTLPHKQSALMRLRRDQFEAPIL</sequence>
<dbReference type="GO" id="GO:0016410">
    <property type="term" value="F:N-acyltransferase activity"/>
    <property type="evidence" value="ECO:0007669"/>
    <property type="project" value="TreeGrafter"/>
</dbReference>
<dbReference type="GO" id="GO:0019290">
    <property type="term" value="P:siderophore biosynthetic process"/>
    <property type="evidence" value="ECO:0007669"/>
    <property type="project" value="InterPro"/>
</dbReference>
<dbReference type="STRING" id="225359.A0A2S4PNH5"/>
<comment type="caution">
    <text evidence="3">The sequence shown here is derived from an EMBL/GenBank/DDBJ whole genome shotgun (WGS) entry which is preliminary data.</text>
</comment>
<comment type="similarity">
    <text evidence="1">Belongs to the lysine N-acyltransferase MbtK family.</text>
</comment>
<dbReference type="Proteomes" id="UP000237438">
    <property type="component" value="Unassembled WGS sequence"/>
</dbReference>
<dbReference type="PANTHER" id="PTHR31438">
    <property type="entry name" value="LYSINE N-ACYLTRANSFERASE C17G9.06C-RELATED"/>
    <property type="match status" value="1"/>
</dbReference>
<dbReference type="OrthoDB" id="448427at2759"/>